<dbReference type="Pfam" id="PF00172">
    <property type="entry name" value="Zn_clus"/>
    <property type="match status" value="1"/>
</dbReference>
<reference evidence="5" key="1">
    <citation type="journal article" date="2014" name="Genome Announc.">
        <title>De novo whole-genome sequence and genome annotation of Lichtheimia ramosa.</title>
        <authorList>
            <person name="Linde J."/>
            <person name="Schwartze V."/>
            <person name="Binder U."/>
            <person name="Lass-Florl C."/>
            <person name="Voigt K."/>
            <person name="Horn F."/>
        </authorList>
    </citation>
    <scope>NUCLEOTIDE SEQUENCE</scope>
    <source>
        <strain evidence="5">JMRC FSU:6197</strain>
    </source>
</reference>
<sequence length="331" mass="37231">MQFNNQHNYTNLMPTTFGTTNAYFYQQEPVTTTASATAAPLLLEPYDHLMPSTDASVVNNTKNNDRDQTSAKDNNRKRPKRKQVKNACVNCQKACKKCDDGRPCQRCIKLGLTATCTNSPRKERKKGVKRGPYKKRQTAQQQQQEQGVIGTSTFNTNNDMYQQQQQPINITPTLTSNTSPLSSSPLSADLGYNYLASTHDVASSASASSVSPVSPHFPQLAWENSPQYDGLWQDTSAIDNTNVMVQHLDAPITTNNTMTPTGFDSVAYNNMVKSQQQPYDFLYMEDPCIMTSDDNTWALYSQQQQQQQQQQMSYYQQPQSTGYWQTFLANA</sequence>
<dbReference type="InterPro" id="IPR050335">
    <property type="entry name" value="ERT1_acuK_gluconeogen_tf"/>
</dbReference>
<accession>A0A077WCM3</accession>
<dbReference type="Gene3D" id="4.10.240.10">
    <property type="entry name" value="Zn(2)-C6 fungal-type DNA-binding domain"/>
    <property type="match status" value="1"/>
</dbReference>
<dbReference type="PANTHER" id="PTHR47659">
    <property type="entry name" value="ZN(II)2CYS6 TRANSCRIPTION FACTOR (EUROFUNG)-RELATED"/>
    <property type="match status" value="1"/>
</dbReference>
<dbReference type="PANTHER" id="PTHR47659:SF7">
    <property type="entry name" value="FUNGAL TRANSCRIPTIONAL REGULATORY PROTEIN, N-TERMINAL DOMAIN-CONTAINING PROTEIN"/>
    <property type="match status" value="1"/>
</dbReference>
<feature type="region of interest" description="Disordered" evidence="3">
    <location>
        <begin position="120"/>
        <end position="155"/>
    </location>
</feature>
<name>A0A077WCM3_9FUNG</name>
<organism evidence="5">
    <name type="scientific">Lichtheimia ramosa</name>
    <dbReference type="NCBI Taxonomy" id="688394"/>
    <lineage>
        <taxon>Eukaryota</taxon>
        <taxon>Fungi</taxon>
        <taxon>Fungi incertae sedis</taxon>
        <taxon>Mucoromycota</taxon>
        <taxon>Mucoromycotina</taxon>
        <taxon>Mucoromycetes</taxon>
        <taxon>Mucorales</taxon>
        <taxon>Lichtheimiaceae</taxon>
        <taxon>Lichtheimia</taxon>
    </lineage>
</organism>
<dbReference type="CDD" id="cd00067">
    <property type="entry name" value="GAL4"/>
    <property type="match status" value="1"/>
</dbReference>
<evidence type="ECO:0000256" key="2">
    <source>
        <dbReference type="ARBA" id="ARBA00023242"/>
    </source>
</evidence>
<feature type="compositionally biased region" description="Basic residues" evidence="3">
    <location>
        <begin position="122"/>
        <end position="137"/>
    </location>
</feature>
<feature type="domain" description="Zn(2)-C6 fungal-type" evidence="4">
    <location>
        <begin position="87"/>
        <end position="118"/>
    </location>
</feature>
<dbReference type="InterPro" id="IPR036864">
    <property type="entry name" value="Zn2-C6_fun-type_DNA-bd_sf"/>
</dbReference>
<feature type="region of interest" description="Disordered" evidence="3">
    <location>
        <begin position="52"/>
        <end position="83"/>
    </location>
</feature>
<dbReference type="SUPFAM" id="SSF57701">
    <property type="entry name" value="Zn2/Cys6 DNA-binding domain"/>
    <property type="match status" value="1"/>
</dbReference>
<dbReference type="PROSITE" id="PS50048">
    <property type="entry name" value="ZN2_CY6_FUNGAL_2"/>
    <property type="match status" value="1"/>
</dbReference>
<evidence type="ECO:0000313" key="5">
    <source>
        <dbReference type="EMBL" id="CDS04808.1"/>
    </source>
</evidence>
<dbReference type="InterPro" id="IPR001138">
    <property type="entry name" value="Zn2Cys6_DnaBD"/>
</dbReference>
<proteinExistence type="predicted"/>
<protein>
    <recommendedName>
        <fullName evidence="4">Zn(2)-C6 fungal-type domain-containing protein</fullName>
    </recommendedName>
</protein>
<dbReference type="EMBL" id="LK023315">
    <property type="protein sequence ID" value="CDS04808.1"/>
    <property type="molecule type" value="Genomic_DNA"/>
</dbReference>
<gene>
    <name evidence="5" type="ORF">LRAMOSA07338</name>
</gene>
<evidence type="ECO:0000256" key="1">
    <source>
        <dbReference type="ARBA" id="ARBA00022723"/>
    </source>
</evidence>
<feature type="compositionally biased region" description="Basic and acidic residues" evidence="3">
    <location>
        <begin position="63"/>
        <end position="76"/>
    </location>
</feature>
<feature type="compositionally biased region" description="Polar residues" evidence="3">
    <location>
        <begin position="53"/>
        <end position="62"/>
    </location>
</feature>
<keyword evidence="1" id="KW-0479">Metal-binding</keyword>
<dbReference type="GO" id="GO:0000981">
    <property type="term" value="F:DNA-binding transcription factor activity, RNA polymerase II-specific"/>
    <property type="evidence" value="ECO:0007669"/>
    <property type="project" value="InterPro"/>
</dbReference>
<keyword evidence="2" id="KW-0539">Nucleus</keyword>
<evidence type="ECO:0000256" key="3">
    <source>
        <dbReference type="SAM" id="MobiDB-lite"/>
    </source>
</evidence>
<dbReference type="AlphaFoldDB" id="A0A077WCM3"/>
<dbReference type="OrthoDB" id="5575144at2759"/>
<evidence type="ECO:0000259" key="4">
    <source>
        <dbReference type="PROSITE" id="PS50048"/>
    </source>
</evidence>
<dbReference type="SMART" id="SM00066">
    <property type="entry name" value="GAL4"/>
    <property type="match status" value="1"/>
</dbReference>
<dbReference type="GO" id="GO:0008270">
    <property type="term" value="F:zinc ion binding"/>
    <property type="evidence" value="ECO:0007669"/>
    <property type="project" value="InterPro"/>
</dbReference>